<dbReference type="AlphaFoldDB" id="A0A4D6LLZ7"/>
<reference evidence="2 3" key="1">
    <citation type="submission" date="2019-04" db="EMBL/GenBank/DDBJ databases">
        <title>An improved genome assembly and genetic linkage map for asparagus bean, Vigna unguiculata ssp. sesquipedialis.</title>
        <authorList>
            <person name="Xia Q."/>
            <person name="Zhang R."/>
            <person name="Dong Y."/>
        </authorList>
    </citation>
    <scope>NUCLEOTIDE SEQUENCE [LARGE SCALE GENOMIC DNA]</scope>
    <source>
        <tissue evidence="2">Leaf</tissue>
    </source>
</reference>
<evidence type="ECO:0000313" key="2">
    <source>
        <dbReference type="EMBL" id="QCD89560.1"/>
    </source>
</evidence>
<feature type="region of interest" description="Disordered" evidence="1">
    <location>
        <begin position="44"/>
        <end position="76"/>
    </location>
</feature>
<dbReference type="EMBL" id="CP039348">
    <property type="protein sequence ID" value="QCD89560.1"/>
    <property type="molecule type" value="Genomic_DNA"/>
</dbReference>
<organism evidence="2 3">
    <name type="scientific">Vigna unguiculata</name>
    <name type="common">Cowpea</name>
    <dbReference type="NCBI Taxonomy" id="3917"/>
    <lineage>
        <taxon>Eukaryota</taxon>
        <taxon>Viridiplantae</taxon>
        <taxon>Streptophyta</taxon>
        <taxon>Embryophyta</taxon>
        <taxon>Tracheophyta</taxon>
        <taxon>Spermatophyta</taxon>
        <taxon>Magnoliopsida</taxon>
        <taxon>eudicotyledons</taxon>
        <taxon>Gunneridae</taxon>
        <taxon>Pentapetalae</taxon>
        <taxon>rosids</taxon>
        <taxon>fabids</taxon>
        <taxon>Fabales</taxon>
        <taxon>Fabaceae</taxon>
        <taxon>Papilionoideae</taxon>
        <taxon>50 kb inversion clade</taxon>
        <taxon>NPAAA clade</taxon>
        <taxon>indigoferoid/millettioid clade</taxon>
        <taxon>Phaseoleae</taxon>
        <taxon>Vigna</taxon>
    </lineage>
</organism>
<name>A0A4D6LLZ7_VIGUN</name>
<gene>
    <name evidence="2" type="ORF">DEO72_LG4g506</name>
</gene>
<proteinExistence type="predicted"/>
<keyword evidence="3" id="KW-1185">Reference proteome</keyword>
<sequence length="114" mass="12908">MNQISITTRLALSEFQAFCYPHHRSQSALGWRVSLRRDSLAQARQSRSGEFPLRLSEGTKQEHEQRGTSLRRDPSRLGELSARSKIKELVAWATLGEKGLGKPPPDSLRRVRLA</sequence>
<feature type="compositionally biased region" description="Basic and acidic residues" evidence="1">
    <location>
        <begin position="57"/>
        <end position="76"/>
    </location>
</feature>
<accession>A0A4D6LLZ7</accession>
<dbReference type="Proteomes" id="UP000501690">
    <property type="component" value="Linkage Group LG4"/>
</dbReference>
<protein>
    <submittedName>
        <fullName evidence="2">Uncharacterized protein</fullName>
    </submittedName>
</protein>
<evidence type="ECO:0000313" key="3">
    <source>
        <dbReference type="Proteomes" id="UP000501690"/>
    </source>
</evidence>
<evidence type="ECO:0000256" key="1">
    <source>
        <dbReference type="SAM" id="MobiDB-lite"/>
    </source>
</evidence>